<comment type="caution">
    <text evidence="3">The sequence shown here is derived from an EMBL/GenBank/DDBJ whole genome shotgun (WGS) entry which is preliminary data.</text>
</comment>
<feature type="transmembrane region" description="Helical" evidence="1">
    <location>
        <begin position="280"/>
        <end position="304"/>
    </location>
</feature>
<protein>
    <recommendedName>
        <fullName evidence="2">Heparan-alpha-glucosaminide N-acetyltransferase catalytic domain-containing protein</fullName>
    </recommendedName>
</protein>
<dbReference type="Proteomes" id="UP001445076">
    <property type="component" value="Unassembled WGS sequence"/>
</dbReference>
<feature type="domain" description="Heparan-alpha-glucosaminide N-acetyltransferase catalytic" evidence="2">
    <location>
        <begin position="247"/>
        <end position="365"/>
    </location>
</feature>
<feature type="transmembrane region" description="Helical" evidence="1">
    <location>
        <begin position="348"/>
        <end position="372"/>
    </location>
</feature>
<evidence type="ECO:0000259" key="2">
    <source>
        <dbReference type="Pfam" id="PF07786"/>
    </source>
</evidence>
<feature type="transmembrane region" description="Helical" evidence="1">
    <location>
        <begin position="256"/>
        <end position="274"/>
    </location>
</feature>
<keyword evidence="1" id="KW-0472">Membrane</keyword>
<evidence type="ECO:0000313" key="3">
    <source>
        <dbReference type="EMBL" id="KAK8723509.1"/>
    </source>
</evidence>
<sequence length="636" mass="71924">MLSFLIFRYHNFFVLAGLAATLLGEVVSHVLQSFATSVMDSTTPTCNVGRGAVRLTLDQACLKVFNSDTASYLQLWAQSVECYKCNPWQFLTLDPGTIQELVVNTTYPSDLYIRNETESDLYKVRYHFGQYGTYQLGISTHNITHIQVLVKPLNEFLPLFVAFIFFFMLAFVWQCTKFFRQRMDASYSPHRVRSAPVDESSSLLSQALSRESASSSGTQQSSPPAPLPVTSQLQLVDIPDSRGTGGRLLSLDTFRGLAIIIMVFVNYGGGQYYFFQHARWNGLTVADLVFPWFLWIMGVSLIFSIRSQLRRTTKRYMMLLHILKRCTILFFLGLIINSGNGHNYMPTFRIMGVLQRFSICYGITALMEVYLMNPQESPEYVWYWKVRDIMRSGVQWTITTVLVIVHTAITFGLVVPGCPKGYLGPGGLYNGGEHGNCTGGAAAYVDIKVLGKAHVYRSPTCRMIYNNDAPYDPEGILGALTAVLTVQLGAAAGRIIVTYQDHDSRIKRWIIWGIVCGMLAGFLCSWHKESGPIPVNKNLWSLSFVFVTACFAFLLLSFLYLIIDKWQWWNGSPLRYAGMNSILVYMGHEICGGLFPWSWTPVGEHHANYLIMNLWGTSMWIIIAYICHRQKLYVSV</sequence>
<keyword evidence="1" id="KW-1133">Transmembrane helix</keyword>
<feature type="transmembrane region" description="Helical" evidence="1">
    <location>
        <begin position="574"/>
        <end position="595"/>
    </location>
</feature>
<evidence type="ECO:0000313" key="4">
    <source>
        <dbReference type="Proteomes" id="UP001445076"/>
    </source>
</evidence>
<gene>
    <name evidence="3" type="ORF">OTU49_011747</name>
</gene>
<organism evidence="3 4">
    <name type="scientific">Cherax quadricarinatus</name>
    <name type="common">Australian red claw crayfish</name>
    <dbReference type="NCBI Taxonomy" id="27406"/>
    <lineage>
        <taxon>Eukaryota</taxon>
        <taxon>Metazoa</taxon>
        <taxon>Ecdysozoa</taxon>
        <taxon>Arthropoda</taxon>
        <taxon>Crustacea</taxon>
        <taxon>Multicrustacea</taxon>
        <taxon>Malacostraca</taxon>
        <taxon>Eumalacostraca</taxon>
        <taxon>Eucarida</taxon>
        <taxon>Decapoda</taxon>
        <taxon>Pleocyemata</taxon>
        <taxon>Astacidea</taxon>
        <taxon>Parastacoidea</taxon>
        <taxon>Parastacidae</taxon>
        <taxon>Cherax</taxon>
    </lineage>
</organism>
<feature type="transmembrane region" description="Helical" evidence="1">
    <location>
        <begin position="509"/>
        <end position="528"/>
    </location>
</feature>
<proteinExistence type="predicted"/>
<feature type="transmembrane region" description="Helical" evidence="1">
    <location>
        <begin position="476"/>
        <end position="497"/>
    </location>
</feature>
<name>A0AAW0W5L7_CHEQU</name>
<keyword evidence="4" id="KW-1185">Reference proteome</keyword>
<evidence type="ECO:0000256" key="1">
    <source>
        <dbReference type="SAM" id="Phobius"/>
    </source>
</evidence>
<dbReference type="InterPro" id="IPR012429">
    <property type="entry name" value="HGSNAT_cat"/>
</dbReference>
<reference evidence="3 4" key="1">
    <citation type="journal article" date="2024" name="BMC Genomics">
        <title>Genome assembly of redclaw crayfish (Cherax quadricarinatus) provides insights into its immune adaptation and hypoxia tolerance.</title>
        <authorList>
            <person name="Liu Z."/>
            <person name="Zheng J."/>
            <person name="Li H."/>
            <person name="Fang K."/>
            <person name="Wang S."/>
            <person name="He J."/>
            <person name="Zhou D."/>
            <person name="Weng S."/>
            <person name="Chi M."/>
            <person name="Gu Z."/>
            <person name="He J."/>
            <person name="Li F."/>
            <person name="Wang M."/>
        </authorList>
    </citation>
    <scope>NUCLEOTIDE SEQUENCE [LARGE SCALE GENOMIC DNA]</scope>
    <source>
        <strain evidence="3">ZL_2023a</strain>
    </source>
</reference>
<dbReference type="AlphaFoldDB" id="A0AAW0W5L7"/>
<dbReference type="EMBL" id="JARKIK010000089">
    <property type="protein sequence ID" value="KAK8723509.1"/>
    <property type="molecule type" value="Genomic_DNA"/>
</dbReference>
<keyword evidence="1" id="KW-0812">Transmembrane</keyword>
<feature type="transmembrane region" description="Helical" evidence="1">
    <location>
        <begin position="316"/>
        <end position="336"/>
    </location>
</feature>
<feature type="transmembrane region" description="Helical" evidence="1">
    <location>
        <begin position="607"/>
        <end position="627"/>
    </location>
</feature>
<feature type="transmembrane region" description="Helical" evidence="1">
    <location>
        <begin position="540"/>
        <end position="562"/>
    </location>
</feature>
<dbReference type="PANTHER" id="PTHR31061">
    <property type="entry name" value="LD22376P"/>
    <property type="match status" value="1"/>
</dbReference>
<dbReference type="PANTHER" id="PTHR31061:SF24">
    <property type="entry name" value="LD22376P"/>
    <property type="match status" value="1"/>
</dbReference>
<feature type="transmembrane region" description="Helical" evidence="1">
    <location>
        <begin position="393"/>
        <end position="415"/>
    </location>
</feature>
<accession>A0AAW0W5L7</accession>
<feature type="transmembrane region" description="Helical" evidence="1">
    <location>
        <begin position="156"/>
        <end position="173"/>
    </location>
</feature>
<dbReference type="Pfam" id="PF07786">
    <property type="entry name" value="HGSNAT_cat"/>
    <property type="match status" value="1"/>
</dbReference>